<name>A0A330HE55_9HYPH</name>
<organism evidence="1 2">
    <name type="scientific">Mesorhizobium hawassense</name>
    <dbReference type="NCBI Taxonomy" id="1209954"/>
    <lineage>
        <taxon>Bacteria</taxon>
        <taxon>Pseudomonadati</taxon>
        <taxon>Pseudomonadota</taxon>
        <taxon>Alphaproteobacteria</taxon>
        <taxon>Hyphomicrobiales</taxon>
        <taxon>Phyllobacteriaceae</taxon>
        <taxon>Mesorhizobium</taxon>
    </lineage>
</organism>
<sequence>MFIETIVAKAKMACGCRYWVEGLAATDALDLGNPAAAALKAHLATLFEILDVPVRELRLVTHTRYSQLDEWSLISDFTKIGRTSGWFGRAARVPKMRPLLLTIN</sequence>
<evidence type="ECO:0000313" key="2">
    <source>
        <dbReference type="Proteomes" id="UP000251558"/>
    </source>
</evidence>
<gene>
    <name evidence="1" type="ORF">DPM33_26995</name>
</gene>
<proteinExistence type="predicted"/>
<evidence type="ECO:0000313" key="1">
    <source>
        <dbReference type="EMBL" id="RAZ86991.1"/>
    </source>
</evidence>
<dbReference type="AlphaFoldDB" id="A0A330HE55"/>
<reference evidence="1 2" key="2">
    <citation type="submission" date="2018-07" db="EMBL/GenBank/DDBJ databases">
        <title>Diversity of Mesorhizobium strains in Brazil.</title>
        <authorList>
            <person name="Helene L.C.F."/>
            <person name="Dall'Agnol R."/>
            <person name="Delamuta J.R.M."/>
            <person name="Hungria M."/>
        </authorList>
    </citation>
    <scope>NUCLEOTIDE SEQUENCE [LARGE SCALE GENOMIC DNA]</scope>
    <source>
        <strain evidence="1 2">AC99b</strain>
    </source>
</reference>
<accession>A0A330HE55</accession>
<comment type="caution">
    <text evidence="1">The sequence shown here is derived from an EMBL/GenBank/DDBJ whole genome shotgun (WGS) entry which is preliminary data.</text>
</comment>
<dbReference type="EMBL" id="QMBP01000016">
    <property type="protein sequence ID" value="RAZ86991.1"/>
    <property type="molecule type" value="Genomic_DNA"/>
</dbReference>
<reference evidence="2" key="1">
    <citation type="submission" date="2018-06" db="EMBL/GenBank/DDBJ databases">
        <authorList>
            <person name="Helene L.C."/>
            <person name="Dall'Agnol R."/>
            <person name="Delamuta J.R."/>
            <person name="Hungria M."/>
        </authorList>
    </citation>
    <scope>NUCLEOTIDE SEQUENCE [LARGE SCALE GENOMIC DNA]</scope>
    <source>
        <strain evidence="2">AC99b</strain>
    </source>
</reference>
<protein>
    <submittedName>
        <fullName evidence="1">Uncharacterized protein</fullName>
    </submittedName>
</protein>
<dbReference type="Proteomes" id="UP000251558">
    <property type="component" value="Unassembled WGS sequence"/>
</dbReference>
<keyword evidence="2" id="KW-1185">Reference proteome</keyword>